<dbReference type="EC" id="2.3.2.27" evidence="2"/>
<evidence type="ECO:0000256" key="4">
    <source>
        <dbReference type="SAM" id="MobiDB-lite"/>
    </source>
</evidence>
<proteinExistence type="predicted"/>
<keyword evidence="6" id="KW-1185">Reference proteome</keyword>
<feature type="region of interest" description="Disordered" evidence="4">
    <location>
        <begin position="278"/>
        <end position="500"/>
    </location>
</feature>
<gene>
    <name evidence="5" type="ORF">SAMN06265379_101641</name>
</gene>
<evidence type="ECO:0000313" key="6">
    <source>
        <dbReference type="Proteomes" id="UP000319040"/>
    </source>
</evidence>
<feature type="compositionally biased region" description="Low complexity" evidence="4">
    <location>
        <begin position="298"/>
        <end position="322"/>
    </location>
</feature>
<dbReference type="EMBL" id="FXTB01000001">
    <property type="protein sequence ID" value="SMO41441.1"/>
    <property type="molecule type" value="Genomic_DNA"/>
</dbReference>
<name>A0A521B335_SACCC</name>
<feature type="compositionally biased region" description="Low complexity" evidence="4">
    <location>
        <begin position="393"/>
        <end position="500"/>
    </location>
</feature>
<protein>
    <recommendedName>
        <fullName evidence="2">RING-type E3 ubiquitin transferase</fullName>
        <ecNumber evidence="2">2.3.2.27</ecNumber>
    </recommendedName>
</protein>
<organism evidence="5 6">
    <name type="scientific">Saccharicrinis carchari</name>
    <dbReference type="NCBI Taxonomy" id="1168039"/>
    <lineage>
        <taxon>Bacteria</taxon>
        <taxon>Pseudomonadati</taxon>
        <taxon>Bacteroidota</taxon>
        <taxon>Bacteroidia</taxon>
        <taxon>Marinilabiliales</taxon>
        <taxon>Marinilabiliaceae</taxon>
        <taxon>Saccharicrinis</taxon>
    </lineage>
</organism>
<dbReference type="GO" id="GO:0006513">
    <property type="term" value="P:protein monoubiquitination"/>
    <property type="evidence" value="ECO:0007669"/>
    <property type="project" value="TreeGrafter"/>
</dbReference>
<feature type="compositionally biased region" description="Polar residues" evidence="4">
    <location>
        <begin position="280"/>
        <end position="297"/>
    </location>
</feature>
<reference evidence="5 6" key="1">
    <citation type="submission" date="2017-05" db="EMBL/GenBank/DDBJ databases">
        <authorList>
            <person name="Varghese N."/>
            <person name="Submissions S."/>
        </authorList>
    </citation>
    <scope>NUCLEOTIDE SEQUENCE [LARGE SCALE GENOMIC DNA]</scope>
    <source>
        <strain evidence="5 6">DSM 27040</strain>
    </source>
</reference>
<evidence type="ECO:0000256" key="3">
    <source>
        <dbReference type="ARBA" id="ARBA00022679"/>
    </source>
</evidence>
<feature type="compositionally biased region" description="Polar residues" evidence="4">
    <location>
        <begin position="323"/>
        <end position="343"/>
    </location>
</feature>
<dbReference type="AlphaFoldDB" id="A0A521B335"/>
<evidence type="ECO:0000313" key="5">
    <source>
        <dbReference type="EMBL" id="SMO41441.1"/>
    </source>
</evidence>
<keyword evidence="3" id="KW-0808">Transferase</keyword>
<dbReference type="GO" id="GO:0000209">
    <property type="term" value="P:protein polyubiquitination"/>
    <property type="evidence" value="ECO:0007669"/>
    <property type="project" value="TreeGrafter"/>
</dbReference>
<comment type="catalytic activity">
    <reaction evidence="1">
        <text>S-ubiquitinyl-[E2 ubiquitin-conjugating enzyme]-L-cysteine + [acceptor protein]-L-lysine = [E2 ubiquitin-conjugating enzyme]-L-cysteine + N(6)-ubiquitinyl-[acceptor protein]-L-lysine.</text>
        <dbReference type="EC" id="2.3.2.27"/>
    </reaction>
</comment>
<accession>A0A521B335</accession>
<sequence length="500" mass="55691">MVSWFDLYLKLCTMKNYIYILSVAILILSGCATQQQYGSAVYADDLYYTPSDKPISVAENYSALPKPDKMIKKADNKAYSSLKKEYNNSSRAKQQEDLRDFSQIQEEYTSLLTDDSVEEVDSLLYYDDETGYWVNEFQGSEMDRNYAERLARFHGPFRGIPYWSPLYQDVIFGSGFDYNVYIDGNYAIVVPEWNNPYYWDWRYGRGFHRGFYGGFYSGFGYSSWYGMGYPYYSAWGYPYFGMGFGWAHGWGYGGYYHPHYHHHWPHYGNNSYAANRRPRNTYTGTSYNSSRQAALSKSTATSSRGAYSTSSRSNNISSGSSRAAVQSRTNGSRSTRASYVPNNTKSTSVSSGTSTRSSRSAYTPTYNKSSQYKTTTRSSYNRANRTPNSAPARSSGSSYGSRNSSRSSVSGTSTKSSTYNRSSNRSSTSRSYNTGSSRSRSSNYNSSSAPSRSSSSPAYKSSSGSSRSSSGVSSGSRSRSSSGSSRSSSGSSSRSSRGSR</sequence>
<evidence type="ECO:0000256" key="1">
    <source>
        <dbReference type="ARBA" id="ARBA00000900"/>
    </source>
</evidence>
<feature type="compositionally biased region" description="Low complexity" evidence="4">
    <location>
        <begin position="344"/>
        <end position="365"/>
    </location>
</feature>
<feature type="compositionally biased region" description="Polar residues" evidence="4">
    <location>
        <begin position="366"/>
        <end position="392"/>
    </location>
</feature>
<dbReference type="PANTHER" id="PTHR46077:SF5">
    <property type="entry name" value="RING-TYPE DOMAIN-CONTAINING PROTEIN"/>
    <property type="match status" value="1"/>
</dbReference>
<evidence type="ECO:0000256" key="2">
    <source>
        <dbReference type="ARBA" id="ARBA00012483"/>
    </source>
</evidence>
<dbReference type="GO" id="GO:0061630">
    <property type="term" value="F:ubiquitin protein ligase activity"/>
    <property type="evidence" value="ECO:0007669"/>
    <property type="project" value="UniProtKB-EC"/>
</dbReference>
<dbReference type="Proteomes" id="UP000319040">
    <property type="component" value="Unassembled WGS sequence"/>
</dbReference>
<dbReference type="PANTHER" id="PTHR46077">
    <property type="entry name" value="E3 UBIQUITIN-PROTEIN LIGASE TOPORS"/>
    <property type="match status" value="1"/>
</dbReference>